<comment type="function">
    <text evidence="8">Mediates influx of magnesium ions.</text>
</comment>
<evidence type="ECO:0000256" key="5">
    <source>
        <dbReference type="ARBA" id="ARBA00022692"/>
    </source>
</evidence>
<reference evidence="9 10" key="1">
    <citation type="submission" date="2020-06" db="EMBL/GenBank/DDBJ databases">
        <title>Methanolobus halotolerans sp. nov., isolated from a saline lake Tus in Siberia.</title>
        <authorList>
            <person name="Shen Y."/>
            <person name="Chen S.-C."/>
            <person name="Lai M.-C."/>
            <person name="Huang H.-H."/>
            <person name="Chiu H.-H."/>
            <person name="Tang S.-L."/>
            <person name="Rogozin D.Y."/>
            <person name="Degermendzhy A.G."/>
        </authorList>
    </citation>
    <scope>NUCLEOTIDE SEQUENCE [LARGE SCALE GENOMIC DNA]</scope>
    <source>
        <strain evidence="9 10">DSM 21339</strain>
    </source>
</reference>
<evidence type="ECO:0000256" key="6">
    <source>
        <dbReference type="ARBA" id="ARBA00022989"/>
    </source>
</evidence>
<accession>A0A7D5E611</accession>
<keyword evidence="8" id="KW-0406">Ion transport</keyword>
<dbReference type="Proteomes" id="UP000509594">
    <property type="component" value="Chromosome"/>
</dbReference>
<keyword evidence="4 8" id="KW-1003">Cell membrane</keyword>
<dbReference type="GeneID" id="55820965"/>
<evidence type="ECO:0000256" key="1">
    <source>
        <dbReference type="ARBA" id="ARBA00004651"/>
    </source>
</evidence>
<dbReference type="Gene3D" id="3.30.460.20">
    <property type="entry name" value="CorA soluble domain-like"/>
    <property type="match status" value="1"/>
</dbReference>
<keyword evidence="5 8" id="KW-0812">Transmembrane</keyword>
<dbReference type="GO" id="GO:0015095">
    <property type="term" value="F:magnesium ion transmembrane transporter activity"/>
    <property type="evidence" value="ECO:0007669"/>
    <property type="project" value="UniProtKB-UniRule"/>
</dbReference>
<dbReference type="PANTHER" id="PTHR46494">
    <property type="entry name" value="CORA FAMILY METAL ION TRANSPORTER (EUROFUNG)"/>
    <property type="match status" value="1"/>
</dbReference>
<comment type="subcellular location">
    <subcellularLocation>
        <location evidence="1">Cell membrane</location>
        <topology evidence="1">Multi-pass membrane protein</topology>
    </subcellularLocation>
    <subcellularLocation>
        <location evidence="8">Membrane</location>
        <topology evidence="8">Multi-pass membrane protein</topology>
    </subcellularLocation>
</comment>
<proteinExistence type="inferred from homology"/>
<gene>
    <name evidence="8 9" type="primary">corA</name>
    <name evidence="9" type="ORF">HWN40_04780</name>
</gene>
<dbReference type="InterPro" id="IPR045861">
    <property type="entry name" value="CorA_cytoplasmic_dom"/>
</dbReference>
<protein>
    <recommendedName>
        <fullName evidence="8">Magnesium transport protein CorA</fullName>
    </recommendedName>
</protein>
<evidence type="ECO:0000256" key="2">
    <source>
        <dbReference type="ARBA" id="ARBA00009765"/>
    </source>
</evidence>
<dbReference type="Pfam" id="PF01544">
    <property type="entry name" value="CorA"/>
    <property type="match status" value="1"/>
</dbReference>
<organism evidence="9 10">
    <name type="scientific">Methanolobus zinderi</name>
    <dbReference type="NCBI Taxonomy" id="536044"/>
    <lineage>
        <taxon>Archaea</taxon>
        <taxon>Methanobacteriati</taxon>
        <taxon>Methanobacteriota</taxon>
        <taxon>Stenosarchaea group</taxon>
        <taxon>Methanomicrobia</taxon>
        <taxon>Methanosarcinales</taxon>
        <taxon>Methanosarcinaceae</taxon>
        <taxon>Methanolobus</taxon>
    </lineage>
</organism>
<evidence type="ECO:0000256" key="8">
    <source>
        <dbReference type="RuleBase" id="RU362010"/>
    </source>
</evidence>
<keyword evidence="10" id="KW-1185">Reference proteome</keyword>
<dbReference type="InterPro" id="IPR045863">
    <property type="entry name" value="CorA_TM1_TM2"/>
</dbReference>
<evidence type="ECO:0000256" key="4">
    <source>
        <dbReference type="ARBA" id="ARBA00022475"/>
    </source>
</evidence>
<evidence type="ECO:0000256" key="3">
    <source>
        <dbReference type="ARBA" id="ARBA00022448"/>
    </source>
</evidence>
<comment type="similarity">
    <text evidence="2 8">Belongs to the CorA metal ion transporter (MIT) (TC 1.A.35) family.</text>
</comment>
<keyword evidence="3 8" id="KW-0813">Transport</keyword>
<feature type="transmembrane region" description="Helical" evidence="8">
    <location>
        <begin position="296"/>
        <end position="315"/>
    </location>
</feature>
<dbReference type="KEGG" id="mzi:HWN40_04780"/>
<dbReference type="GO" id="GO:0005886">
    <property type="term" value="C:plasma membrane"/>
    <property type="evidence" value="ECO:0007669"/>
    <property type="project" value="UniProtKB-SubCell"/>
</dbReference>
<dbReference type="AlphaFoldDB" id="A0A7D5E611"/>
<keyword evidence="6 8" id="KW-1133">Transmembrane helix</keyword>
<dbReference type="Gene3D" id="1.20.58.340">
    <property type="entry name" value="Magnesium transport protein CorA, transmembrane region"/>
    <property type="match status" value="2"/>
</dbReference>
<dbReference type="GO" id="GO:0050897">
    <property type="term" value="F:cobalt ion binding"/>
    <property type="evidence" value="ECO:0007669"/>
    <property type="project" value="TreeGrafter"/>
</dbReference>
<dbReference type="GO" id="GO:0000287">
    <property type="term" value="F:magnesium ion binding"/>
    <property type="evidence" value="ECO:0007669"/>
    <property type="project" value="TreeGrafter"/>
</dbReference>
<dbReference type="EMBL" id="CP058215">
    <property type="protein sequence ID" value="QLC49612.1"/>
    <property type="molecule type" value="Genomic_DNA"/>
</dbReference>
<dbReference type="GO" id="GO:0015087">
    <property type="term" value="F:cobalt ion transmembrane transporter activity"/>
    <property type="evidence" value="ECO:0007669"/>
    <property type="project" value="UniProtKB-UniRule"/>
</dbReference>
<dbReference type="FunFam" id="1.20.58.340:FF:000012">
    <property type="entry name" value="Magnesium transport protein CorA"/>
    <property type="match status" value="1"/>
</dbReference>
<evidence type="ECO:0000313" key="10">
    <source>
        <dbReference type="Proteomes" id="UP000509594"/>
    </source>
</evidence>
<name>A0A7D5E611_9EURY</name>
<feature type="transmembrane region" description="Helical" evidence="8">
    <location>
        <begin position="327"/>
        <end position="347"/>
    </location>
</feature>
<evidence type="ECO:0000256" key="7">
    <source>
        <dbReference type="ARBA" id="ARBA00023136"/>
    </source>
</evidence>
<dbReference type="SUPFAM" id="SSF144083">
    <property type="entry name" value="Magnesium transport protein CorA, transmembrane region"/>
    <property type="match status" value="1"/>
</dbReference>
<dbReference type="RefSeq" id="WP_176964668.1">
    <property type="nucleotide sequence ID" value="NZ_CP058215.1"/>
</dbReference>
<dbReference type="PANTHER" id="PTHR46494:SF1">
    <property type="entry name" value="CORA FAMILY METAL ION TRANSPORTER (EUROFUNG)"/>
    <property type="match status" value="1"/>
</dbReference>
<dbReference type="InterPro" id="IPR004488">
    <property type="entry name" value="Mg/Co-transport_prot_CorA"/>
</dbReference>
<sequence>MKKLLSGYSKKAGLVPGSIVHVGDRKAERPKITLIKYNRDRFEEKVVEKVEDCFDGDQDVVTWINIDGIHQVDIIEKIGAEYGLHPLVMEDILHTDQRPKVEDYESYLFIVLKMVWYDDIENDIRLEQVSLILGEDFVVSFQEAEGDTFSAVRERLRTGKGRIRSMDASYLAYALMDSIVDNYFLVLEQVSEIIEALEDRLIENPVSETLEEIHDLKKEIIYFRKSVWPLRDVISSLERSDSPLIKDTTLVYLKDIYDHTIRVVESIETYRDIITGVMDLYLSSISNRMNEVMKTLTIIATIFIPLTFVTGLYGMNFEYMPELKYEWGYPAVWIVILLMSASMFVYFRKKKWL</sequence>
<dbReference type="SUPFAM" id="SSF143865">
    <property type="entry name" value="CorA soluble domain-like"/>
    <property type="match status" value="1"/>
</dbReference>
<keyword evidence="7 8" id="KW-0472">Membrane</keyword>
<dbReference type="OrthoDB" id="28779at2157"/>
<keyword evidence="8" id="KW-0460">Magnesium</keyword>
<dbReference type="NCBIfam" id="TIGR00383">
    <property type="entry name" value="corA"/>
    <property type="match status" value="1"/>
</dbReference>
<dbReference type="InterPro" id="IPR002523">
    <property type="entry name" value="MgTranspt_CorA/ZnTranspt_ZntB"/>
</dbReference>
<dbReference type="CDD" id="cd12828">
    <property type="entry name" value="TmCorA-like_1"/>
    <property type="match status" value="1"/>
</dbReference>
<evidence type="ECO:0000313" key="9">
    <source>
        <dbReference type="EMBL" id="QLC49612.1"/>
    </source>
</evidence>